<dbReference type="AlphaFoldDB" id="A0A6C0K4I0"/>
<name>A0A6C0K4I0_9ZZZZ</name>
<keyword evidence="1" id="KW-1133">Transmembrane helix</keyword>
<protein>
    <submittedName>
        <fullName evidence="2">Uncharacterized protein</fullName>
    </submittedName>
</protein>
<accession>A0A6C0K4I0</accession>
<reference evidence="2" key="1">
    <citation type="journal article" date="2020" name="Nature">
        <title>Giant virus diversity and host interactions through global metagenomics.</title>
        <authorList>
            <person name="Schulz F."/>
            <person name="Roux S."/>
            <person name="Paez-Espino D."/>
            <person name="Jungbluth S."/>
            <person name="Walsh D.A."/>
            <person name="Denef V.J."/>
            <person name="McMahon K.D."/>
            <person name="Konstantinidis K.T."/>
            <person name="Eloe-Fadrosh E.A."/>
            <person name="Kyrpides N.C."/>
            <person name="Woyke T."/>
        </authorList>
    </citation>
    <scope>NUCLEOTIDE SEQUENCE</scope>
    <source>
        <strain evidence="2">GVMAG-S-1101172-89</strain>
    </source>
</reference>
<keyword evidence="1" id="KW-0812">Transmembrane</keyword>
<organism evidence="2">
    <name type="scientific">viral metagenome</name>
    <dbReference type="NCBI Taxonomy" id="1070528"/>
    <lineage>
        <taxon>unclassified sequences</taxon>
        <taxon>metagenomes</taxon>
        <taxon>organismal metagenomes</taxon>
    </lineage>
</organism>
<keyword evidence="1" id="KW-0472">Membrane</keyword>
<proteinExistence type="predicted"/>
<sequence>MCAAIRIHPLKIYLRLFFTLIVPVTITNTCTEYVYYDKDGNKKGIQEERGKAILFEGDKVFHMASAFCNKGEKRVMISVQFSTNPNINWFNNILMRIKDIAYIGY</sequence>
<evidence type="ECO:0000313" key="2">
    <source>
        <dbReference type="EMBL" id="QHU12965.1"/>
    </source>
</evidence>
<feature type="transmembrane region" description="Helical" evidence="1">
    <location>
        <begin position="12"/>
        <end position="36"/>
    </location>
</feature>
<evidence type="ECO:0000256" key="1">
    <source>
        <dbReference type="SAM" id="Phobius"/>
    </source>
</evidence>
<dbReference type="EMBL" id="MN740811">
    <property type="protein sequence ID" value="QHU12965.1"/>
    <property type="molecule type" value="Genomic_DNA"/>
</dbReference>